<dbReference type="SUPFAM" id="SSF52768">
    <property type="entry name" value="Arginase/deacetylase"/>
    <property type="match status" value="1"/>
</dbReference>
<comment type="caution">
    <text evidence="5">The sequence shown here is derived from an EMBL/GenBank/DDBJ whole genome shotgun (WGS) entry which is preliminary data.</text>
</comment>
<keyword evidence="6" id="KW-1185">Reference proteome</keyword>
<protein>
    <submittedName>
        <fullName evidence="5">Arginase family protein</fullName>
    </submittedName>
</protein>
<proteinExistence type="inferred from homology"/>
<dbReference type="RefSeq" id="WP_193348418.1">
    <property type="nucleotide sequence ID" value="NZ_CBCSIP010000013.1"/>
</dbReference>
<evidence type="ECO:0000313" key="5">
    <source>
        <dbReference type="EMBL" id="MBE4749005.1"/>
    </source>
</evidence>
<dbReference type="Pfam" id="PF00491">
    <property type="entry name" value="Arginase"/>
    <property type="match status" value="1"/>
</dbReference>
<comment type="similarity">
    <text evidence="1">Belongs to the arginase family. Agmatinase subfamily.</text>
</comment>
<dbReference type="Gene3D" id="3.40.800.10">
    <property type="entry name" value="Ureohydrolase domain"/>
    <property type="match status" value="1"/>
</dbReference>
<dbReference type="PIRSF" id="PIRSF036979">
    <property type="entry name" value="Arginase"/>
    <property type="match status" value="1"/>
</dbReference>
<evidence type="ECO:0000256" key="4">
    <source>
        <dbReference type="RuleBase" id="RU003684"/>
    </source>
</evidence>
<dbReference type="EMBL" id="JAAIYO010000003">
    <property type="protein sequence ID" value="MBE4749005.1"/>
    <property type="molecule type" value="Genomic_DNA"/>
</dbReference>
<dbReference type="PROSITE" id="PS01053">
    <property type="entry name" value="ARGINASE_1"/>
    <property type="match status" value="1"/>
</dbReference>
<gene>
    <name evidence="5" type="ORF">G4177_12620</name>
</gene>
<keyword evidence="2" id="KW-0479">Metal-binding</keyword>
<reference evidence="5 6" key="1">
    <citation type="submission" date="2020-02" db="EMBL/GenBank/DDBJ databases">
        <authorList>
            <person name="Babadi Z.K."/>
            <person name="Risdian C."/>
            <person name="Ebrahimipour G.H."/>
            <person name="Wink J."/>
        </authorList>
    </citation>
    <scope>NUCLEOTIDE SEQUENCE [LARGE SCALE GENOMIC DNA]</scope>
    <source>
        <strain evidence="5 6">ZKHCc1 1396</strain>
    </source>
</reference>
<evidence type="ECO:0000313" key="6">
    <source>
        <dbReference type="Proteomes" id="UP001516472"/>
    </source>
</evidence>
<dbReference type="InterPro" id="IPR006035">
    <property type="entry name" value="Ureohydrolase"/>
</dbReference>
<sequence>MSPRLRHALCPDEHRARSVLFGANTQGAGFSESARGRSDAPRTLFTADFMRDADNESPSLTESLEDGAGLFDAGNLPVEGLAVPAQLSVVRDRFASLFLRGQRAIGVGGDHHIKYAALAAVSDVFEDCGVVYVDAHPDCVQSDALAFDSILHHAWKLPHVRPERTSLFGIRQVNAREREGLREWKPGVIHAVEVVERGLPAVLDSMVAQLGGVRRVFVSVDLDGLAPHEVPAVEAPYPGGPTFRELLVLLRGLARRYELVGLDVSEFIPELDPARLTALVTARLVKEFAALPSPG</sequence>
<dbReference type="InterPro" id="IPR020855">
    <property type="entry name" value="Ureohydrolase_Mn_BS"/>
</dbReference>
<accession>A0ABR9PM79</accession>
<dbReference type="Proteomes" id="UP001516472">
    <property type="component" value="Unassembled WGS sequence"/>
</dbReference>
<organism evidence="5 6">
    <name type="scientific">Corallococcus soli</name>
    <dbReference type="NCBI Taxonomy" id="2710757"/>
    <lineage>
        <taxon>Bacteria</taxon>
        <taxon>Pseudomonadati</taxon>
        <taxon>Myxococcota</taxon>
        <taxon>Myxococcia</taxon>
        <taxon>Myxococcales</taxon>
        <taxon>Cystobacterineae</taxon>
        <taxon>Myxococcaceae</taxon>
        <taxon>Corallococcus</taxon>
    </lineage>
</organism>
<dbReference type="PANTHER" id="PTHR11358">
    <property type="entry name" value="ARGINASE/AGMATINASE"/>
    <property type="match status" value="1"/>
</dbReference>
<dbReference type="PANTHER" id="PTHR11358:SF26">
    <property type="entry name" value="GUANIDINO ACID HYDROLASE, MITOCHONDRIAL"/>
    <property type="match status" value="1"/>
</dbReference>
<name>A0ABR9PM79_9BACT</name>
<dbReference type="PROSITE" id="PS51409">
    <property type="entry name" value="ARGINASE_2"/>
    <property type="match status" value="1"/>
</dbReference>
<evidence type="ECO:0000256" key="1">
    <source>
        <dbReference type="ARBA" id="ARBA00009227"/>
    </source>
</evidence>
<evidence type="ECO:0000256" key="2">
    <source>
        <dbReference type="ARBA" id="ARBA00022723"/>
    </source>
</evidence>
<dbReference type="InterPro" id="IPR023696">
    <property type="entry name" value="Ureohydrolase_dom_sf"/>
</dbReference>
<keyword evidence="3 4" id="KW-0378">Hydrolase</keyword>
<evidence type="ECO:0000256" key="3">
    <source>
        <dbReference type="ARBA" id="ARBA00022801"/>
    </source>
</evidence>